<name>X1CN94_9ZZZZ</name>
<accession>X1CN94</accession>
<proteinExistence type="predicted"/>
<evidence type="ECO:0000313" key="1">
    <source>
        <dbReference type="EMBL" id="GAH09252.1"/>
    </source>
</evidence>
<gene>
    <name evidence="1" type="ORF">S01H4_61238</name>
</gene>
<dbReference type="AlphaFoldDB" id="X1CN94"/>
<sequence length="94" mass="10923">MAEEAVAGMPLDSLDWYHEKYILDYFAEVGLFLDHGLPIWAETTLRQLIRLRCASPDIGADHEETMYLQKYLAKALKQQNKHDEADHIEQRGCF</sequence>
<comment type="caution">
    <text evidence="1">The sequence shown here is derived from an EMBL/GenBank/DDBJ whole genome shotgun (WGS) entry which is preliminary data.</text>
</comment>
<dbReference type="EMBL" id="BART01036268">
    <property type="protein sequence ID" value="GAH09252.1"/>
    <property type="molecule type" value="Genomic_DNA"/>
</dbReference>
<organism evidence="1">
    <name type="scientific">marine sediment metagenome</name>
    <dbReference type="NCBI Taxonomy" id="412755"/>
    <lineage>
        <taxon>unclassified sequences</taxon>
        <taxon>metagenomes</taxon>
        <taxon>ecological metagenomes</taxon>
    </lineage>
</organism>
<reference evidence="1" key="1">
    <citation type="journal article" date="2014" name="Front. Microbiol.">
        <title>High frequency of phylogenetically diverse reductive dehalogenase-homologous genes in deep subseafloor sedimentary metagenomes.</title>
        <authorList>
            <person name="Kawai M."/>
            <person name="Futagami T."/>
            <person name="Toyoda A."/>
            <person name="Takaki Y."/>
            <person name="Nishi S."/>
            <person name="Hori S."/>
            <person name="Arai W."/>
            <person name="Tsubouchi T."/>
            <person name="Morono Y."/>
            <person name="Uchiyama I."/>
            <person name="Ito T."/>
            <person name="Fujiyama A."/>
            <person name="Inagaki F."/>
            <person name="Takami H."/>
        </authorList>
    </citation>
    <scope>NUCLEOTIDE SEQUENCE</scope>
    <source>
        <strain evidence="1">Expedition CK06-06</strain>
    </source>
</reference>
<feature type="non-terminal residue" evidence="1">
    <location>
        <position position="94"/>
    </location>
</feature>
<protein>
    <submittedName>
        <fullName evidence="1">Uncharacterized protein</fullName>
    </submittedName>
</protein>